<dbReference type="OMA" id="IVYIDIL"/>
<organism evidence="3 4">
    <name type="scientific">Rhipicephalus sanguineus</name>
    <name type="common">Brown dog tick</name>
    <name type="synonym">Ixodes sanguineus</name>
    <dbReference type="NCBI Taxonomy" id="34632"/>
    <lineage>
        <taxon>Eukaryota</taxon>
        <taxon>Metazoa</taxon>
        <taxon>Ecdysozoa</taxon>
        <taxon>Arthropoda</taxon>
        <taxon>Chelicerata</taxon>
        <taxon>Arachnida</taxon>
        <taxon>Acari</taxon>
        <taxon>Parasitiformes</taxon>
        <taxon>Ixodida</taxon>
        <taxon>Ixodoidea</taxon>
        <taxon>Ixodidae</taxon>
        <taxon>Rhipicephalinae</taxon>
        <taxon>Rhipicephalus</taxon>
        <taxon>Rhipicephalus</taxon>
    </lineage>
</organism>
<dbReference type="OrthoDB" id="6501941at2759"/>
<keyword evidence="1" id="KW-0479">Metal-binding</keyword>
<dbReference type="PROSITE" id="PS50966">
    <property type="entry name" value="ZF_SWIM"/>
    <property type="match status" value="1"/>
</dbReference>
<reference evidence="3" key="2">
    <citation type="submission" date="2021-09" db="EMBL/GenBank/DDBJ databases">
        <authorList>
            <person name="Jia N."/>
            <person name="Wang J."/>
            <person name="Shi W."/>
            <person name="Du L."/>
            <person name="Sun Y."/>
            <person name="Zhan W."/>
            <person name="Jiang J."/>
            <person name="Wang Q."/>
            <person name="Zhang B."/>
            <person name="Ji P."/>
            <person name="Sakyi L.B."/>
            <person name="Cui X."/>
            <person name="Yuan T."/>
            <person name="Jiang B."/>
            <person name="Yang W."/>
            <person name="Lam T.T.-Y."/>
            <person name="Chang Q."/>
            <person name="Ding S."/>
            <person name="Wang X."/>
            <person name="Zhu J."/>
            <person name="Ruan X."/>
            <person name="Zhao L."/>
            <person name="Wei J."/>
            <person name="Que T."/>
            <person name="Du C."/>
            <person name="Cheng J."/>
            <person name="Dai P."/>
            <person name="Han X."/>
            <person name="Huang E."/>
            <person name="Gao Y."/>
            <person name="Liu J."/>
            <person name="Shao H."/>
            <person name="Ye R."/>
            <person name="Li L."/>
            <person name="Wei W."/>
            <person name="Wang X."/>
            <person name="Wang C."/>
            <person name="Huo Q."/>
            <person name="Li W."/>
            <person name="Guo W."/>
            <person name="Chen H."/>
            <person name="Chen S."/>
            <person name="Zhou L."/>
            <person name="Zhou L."/>
            <person name="Ni X."/>
            <person name="Tian J."/>
            <person name="Zhou Y."/>
            <person name="Sheng Y."/>
            <person name="Liu T."/>
            <person name="Pan Y."/>
            <person name="Xia L."/>
            <person name="Li J."/>
            <person name="Zhao F."/>
            <person name="Cao W."/>
        </authorList>
    </citation>
    <scope>NUCLEOTIDE SEQUENCE</scope>
    <source>
        <strain evidence="3">Rsan-2018</strain>
        <tissue evidence="3">Larvae</tissue>
    </source>
</reference>
<keyword evidence="1" id="KW-0862">Zinc</keyword>
<dbReference type="PANTHER" id="PTHR47526">
    <property type="entry name" value="ATP-DEPENDENT DNA HELICASE"/>
    <property type="match status" value="1"/>
</dbReference>
<dbReference type="VEuPathDB" id="VectorBase:RSAN_040652"/>
<dbReference type="AlphaFoldDB" id="A0A9D4SX48"/>
<evidence type="ECO:0000259" key="2">
    <source>
        <dbReference type="PROSITE" id="PS50966"/>
    </source>
</evidence>
<accession>A0A9D4SX48</accession>
<evidence type="ECO:0000313" key="3">
    <source>
        <dbReference type="EMBL" id="KAH7955418.1"/>
    </source>
</evidence>
<protein>
    <recommendedName>
        <fullName evidence="2">SWIM-type domain-containing protein</fullName>
    </recommendedName>
</protein>
<comment type="caution">
    <text evidence="3">The sequence shown here is derived from an EMBL/GenBank/DDBJ whole genome shotgun (WGS) entry which is preliminary data.</text>
</comment>
<evidence type="ECO:0000313" key="4">
    <source>
        <dbReference type="Proteomes" id="UP000821837"/>
    </source>
</evidence>
<name>A0A9D4SX48_RHISA</name>
<dbReference type="GO" id="GO:0008270">
    <property type="term" value="F:zinc ion binding"/>
    <property type="evidence" value="ECO:0007669"/>
    <property type="project" value="UniProtKB-KW"/>
</dbReference>
<keyword evidence="4" id="KW-1185">Reference proteome</keyword>
<keyword evidence="1" id="KW-0863">Zinc-finger</keyword>
<dbReference type="Proteomes" id="UP000821837">
    <property type="component" value="Unassembled WGS sequence"/>
</dbReference>
<dbReference type="PANTHER" id="PTHR47526:SF4">
    <property type="entry name" value="SWIM-TYPE DOMAIN-CONTAINING PROTEIN"/>
    <property type="match status" value="1"/>
</dbReference>
<gene>
    <name evidence="3" type="ORF">HPB52_000862</name>
</gene>
<reference evidence="3" key="1">
    <citation type="journal article" date="2020" name="Cell">
        <title>Large-Scale Comparative Analyses of Tick Genomes Elucidate Their Genetic Diversity and Vector Capacities.</title>
        <authorList>
            <consortium name="Tick Genome and Microbiome Consortium (TIGMIC)"/>
            <person name="Jia N."/>
            <person name="Wang J."/>
            <person name="Shi W."/>
            <person name="Du L."/>
            <person name="Sun Y."/>
            <person name="Zhan W."/>
            <person name="Jiang J.F."/>
            <person name="Wang Q."/>
            <person name="Zhang B."/>
            <person name="Ji P."/>
            <person name="Bell-Sakyi L."/>
            <person name="Cui X.M."/>
            <person name="Yuan T.T."/>
            <person name="Jiang B.G."/>
            <person name="Yang W.F."/>
            <person name="Lam T.T."/>
            <person name="Chang Q.C."/>
            <person name="Ding S.J."/>
            <person name="Wang X.J."/>
            <person name="Zhu J.G."/>
            <person name="Ruan X.D."/>
            <person name="Zhao L."/>
            <person name="Wei J.T."/>
            <person name="Ye R.Z."/>
            <person name="Que T.C."/>
            <person name="Du C.H."/>
            <person name="Zhou Y.H."/>
            <person name="Cheng J.X."/>
            <person name="Dai P.F."/>
            <person name="Guo W.B."/>
            <person name="Han X.H."/>
            <person name="Huang E.J."/>
            <person name="Li L.F."/>
            <person name="Wei W."/>
            <person name="Gao Y.C."/>
            <person name="Liu J.Z."/>
            <person name="Shao H.Z."/>
            <person name="Wang X."/>
            <person name="Wang C.C."/>
            <person name="Yang T.C."/>
            <person name="Huo Q.B."/>
            <person name="Li W."/>
            <person name="Chen H.Y."/>
            <person name="Chen S.E."/>
            <person name="Zhou L.G."/>
            <person name="Ni X.B."/>
            <person name="Tian J.H."/>
            <person name="Sheng Y."/>
            <person name="Liu T."/>
            <person name="Pan Y.S."/>
            <person name="Xia L.Y."/>
            <person name="Li J."/>
            <person name="Zhao F."/>
            <person name="Cao W.C."/>
        </authorList>
    </citation>
    <scope>NUCLEOTIDE SEQUENCE</scope>
    <source>
        <strain evidence="3">Rsan-2018</strain>
    </source>
</reference>
<feature type="domain" description="SWIM-type" evidence="2">
    <location>
        <begin position="102"/>
        <end position="138"/>
    </location>
</feature>
<dbReference type="EMBL" id="JABSTV010001250">
    <property type="protein sequence ID" value="KAH7955418.1"/>
    <property type="molecule type" value="Genomic_DNA"/>
</dbReference>
<evidence type="ECO:0000256" key="1">
    <source>
        <dbReference type="PROSITE-ProRule" id="PRU00325"/>
    </source>
</evidence>
<proteinExistence type="predicted"/>
<dbReference type="InterPro" id="IPR007527">
    <property type="entry name" value="Znf_SWIM"/>
</dbReference>
<sequence>MLKKMRMCDNIDPFTLRAGTDTSSDVDIFPDIAYGDIVNYLVFSANYLTLEEMKAFKSTEAHNYFTSGWVKDLSAKQLQDDKVLLLGEVNHSQRLPDQPLHVWILCKKHGLVLSAHCTCMAGTREACSHVGACLYAVETSVQMRNATSCTSLSNTWLPAYVEEVHFKRLKDIDFTSSRVKKRKQDDIINSCSSAETEVEKEVDIPAPTEQELRDFYKAIESANVVPAIFSVLPEYQHYFKEPVRAKHAHLENLADDPAGV</sequence>